<dbReference type="Proteomes" id="UP000235371">
    <property type="component" value="Unassembled WGS sequence"/>
</dbReference>
<sequence length="582" mass="63705">MKVPNLIYTFVLSANAIAIGASPDPSLLLGPIFPPPRYLGTNFGFLATHSQLSSTLRRTLEQGYGPFGNFTPNASSVSISMTSTAETPAIYSFNFTGSGLNASAGGTESVSVDTVFRIGSISKLFTVYTFLLHNGLELWERPITKYVPELCNISRNSDSFANLDRVRWEDVTLGSLASHMSGIGRDYGSADLSLFQFPWTEHGLPQLSRSDIPTCGGSEKHQRPCTREEYFEGFVHHHPVFRPHSTPIYSNTAFRILSYALEEIIGDSFDNIIEECVFRPLVLNHSGMHKPADNSGVIPQGDSMWSYDIGDEGPGGGMYSSSSDLAKFGRDILLSAQLSSSVRRRWMKPMAHTSGQTLSVGAPWEIWRTRSNITTGHAVDLYTKGGSIGLYNSLVVLIPDYQVAVSILIAGPEGSVIQAIAETVAQMFIPIIHQSTREEATKNLVGSYVANDNLNSSMMLKADDLGLIVEKWINNGSDLLDLIETYSQITNGGHVRSVRLYPTDLEDHIGEEIRVGYRVLFDVSTGEKPGTRVFDQSLNSWGQIDQVTYGKTGVDDAVLEFDEDGSAVSIEARVLGVKLFKA</sequence>
<feature type="domain" description="Beta-lactamase-like ARB-00930-like C-terminal" evidence="2">
    <location>
        <begin position="437"/>
        <end position="581"/>
    </location>
</feature>
<dbReference type="Gene3D" id="3.40.710.10">
    <property type="entry name" value="DD-peptidase/beta-lactamase superfamily"/>
    <property type="match status" value="1"/>
</dbReference>
<organism evidence="3 4">
    <name type="scientific">Hyaloscypha bicolor E</name>
    <dbReference type="NCBI Taxonomy" id="1095630"/>
    <lineage>
        <taxon>Eukaryota</taxon>
        <taxon>Fungi</taxon>
        <taxon>Dikarya</taxon>
        <taxon>Ascomycota</taxon>
        <taxon>Pezizomycotina</taxon>
        <taxon>Leotiomycetes</taxon>
        <taxon>Helotiales</taxon>
        <taxon>Hyaloscyphaceae</taxon>
        <taxon>Hyaloscypha</taxon>
        <taxon>Hyaloscypha bicolor</taxon>
    </lineage>
</organism>
<dbReference type="OrthoDB" id="10250282at2759"/>
<evidence type="ECO:0000313" key="4">
    <source>
        <dbReference type="Proteomes" id="UP000235371"/>
    </source>
</evidence>
<dbReference type="InParanoid" id="A0A2J6T727"/>
<dbReference type="InterPro" id="IPR051478">
    <property type="entry name" value="Beta-lactamase-like_AB/R"/>
</dbReference>
<evidence type="ECO:0000313" key="3">
    <source>
        <dbReference type="EMBL" id="PMD58817.1"/>
    </source>
</evidence>
<evidence type="ECO:0000259" key="1">
    <source>
        <dbReference type="Pfam" id="PF00144"/>
    </source>
</evidence>
<accession>A0A2J6T727</accession>
<name>A0A2J6T727_9HELO</name>
<dbReference type="InterPro" id="IPR001466">
    <property type="entry name" value="Beta-lactam-related"/>
</dbReference>
<dbReference type="RefSeq" id="XP_024735721.1">
    <property type="nucleotide sequence ID" value="XM_024874958.1"/>
</dbReference>
<dbReference type="PANTHER" id="PTHR22935">
    <property type="entry name" value="PENICILLIN-BINDING PROTEIN"/>
    <property type="match status" value="1"/>
</dbReference>
<proteinExistence type="predicted"/>
<dbReference type="EMBL" id="KZ613817">
    <property type="protein sequence ID" value="PMD58817.1"/>
    <property type="molecule type" value="Genomic_DNA"/>
</dbReference>
<dbReference type="SUPFAM" id="SSF56601">
    <property type="entry name" value="beta-lactamase/transpeptidase-like"/>
    <property type="match status" value="1"/>
</dbReference>
<protein>
    <submittedName>
        <fullName evidence="3">Beta-lactamase/transpeptidase-like protein</fullName>
    </submittedName>
</protein>
<dbReference type="InterPro" id="IPR012338">
    <property type="entry name" value="Beta-lactam/transpept-like"/>
</dbReference>
<evidence type="ECO:0000259" key="2">
    <source>
        <dbReference type="Pfam" id="PF26335"/>
    </source>
</evidence>
<dbReference type="InterPro" id="IPR058664">
    <property type="entry name" value="ARB_00930-like_C"/>
</dbReference>
<feature type="domain" description="Beta-lactamase-related" evidence="1">
    <location>
        <begin position="100"/>
        <end position="413"/>
    </location>
</feature>
<dbReference type="STRING" id="1095630.A0A2J6T727"/>
<dbReference type="AlphaFoldDB" id="A0A2J6T727"/>
<keyword evidence="4" id="KW-1185">Reference proteome</keyword>
<dbReference type="Pfam" id="PF26335">
    <property type="entry name" value="ARB_00930_C"/>
    <property type="match status" value="1"/>
</dbReference>
<gene>
    <name evidence="3" type="ORF">K444DRAFT_531120</name>
</gene>
<dbReference type="PANTHER" id="PTHR22935:SF97">
    <property type="entry name" value="BETA-LACTAMASE-RELATED DOMAIN-CONTAINING PROTEIN"/>
    <property type="match status" value="1"/>
</dbReference>
<dbReference type="Pfam" id="PF00144">
    <property type="entry name" value="Beta-lactamase"/>
    <property type="match status" value="1"/>
</dbReference>
<dbReference type="GeneID" id="36583038"/>
<reference evidence="3 4" key="1">
    <citation type="submission" date="2016-04" db="EMBL/GenBank/DDBJ databases">
        <title>A degradative enzymes factory behind the ericoid mycorrhizal symbiosis.</title>
        <authorList>
            <consortium name="DOE Joint Genome Institute"/>
            <person name="Martino E."/>
            <person name="Morin E."/>
            <person name="Grelet G."/>
            <person name="Kuo A."/>
            <person name="Kohler A."/>
            <person name="Daghino S."/>
            <person name="Barry K."/>
            <person name="Choi C."/>
            <person name="Cichocki N."/>
            <person name="Clum A."/>
            <person name="Copeland A."/>
            <person name="Hainaut M."/>
            <person name="Haridas S."/>
            <person name="Labutti K."/>
            <person name="Lindquist E."/>
            <person name="Lipzen A."/>
            <person name="Khouja H.-R."/>
            <person name="Murat C."/>
            <person name="Ohm R."/>
            <person name="Olson A."/>
            <person name="Spatafora J."/>
            <person name="Veneault-Fourrey C."/>
            <person name="Henrissat B."/>
            <person name="Grigoriev I."/>
            <person name="Martin F."/>
            <person name="Perotto S."/>
        </authorList>
    </citation>
    <scope>NUCLEOTIDE SEQUENCE [LARGE SCALE GENOMIC DNA]</scope>
    <source>
        <strain evidence="3 4">E</strain>
    </source>
</reference>